<sequence length="291" mass="30764">MNSNMRSFSIAWLLAFVSAPLLLAPVGATTLPSGQAVYSEALNAMRSQSLPATIDYEVTTVDRGLQLTLQCGMKPPYQFESSSVSMSGGGTHSPHTWDVHFITSSGFGRASLGPKGTFKCTPFPLAPVMHAFAHLAPTAAATPAPAAPAGPLDMMKAIVTVRAFYSRSYRIANDGIVAISGHPSYHLQFTARDGNESKHPVTDMYVDTTTHLVRAVVLGGGQRGFFMGGGGFGRFTFGHVGPYWLVKSIHAEGSGHFLFMHGGGAIDMTLHHFSFPSLAVAPSAPSPTPSP</sequence>
<proteinExistence type="predicted"/>
<comment type="caution">
    <text evidence="1">The sequence shown here is derived from an EMBL/GenBank/DDBJ whole genome shotgun (WGS) entry which is preliminary data.</text>
</comment>
<name>E6Q6L2_9ZZZZ</name>
<accession>E6Q6L2</accession>
<reference evidence="1" key="1">
    <citation type="submission" date="2009-10" db="EMBL/GenBank/DDBJ databases">
        <title>Diversity of trophic interactions inside an arsenic-rich microbial ecosystem.</title>
        <authorList>
            <person name="Bertin P.N."/>
            <person name="Heinrich-Salmeron A."/>
            <person name="Pelletier E."/>
            <person name="Goulhen-Chollet F."/>
            <person name="Arsene-Ploetze F."/>
            <person name="Gallien S."/>
            <person name="Calteau A."/>
            <person name="Vallenet D."/>
            <person name="Casiot C."/>
            <person name="Chane-Woon-Ming B."/>
            <person name="Giloteaux L."/>
            <person name="Barakat M."/>
            <person name="Bonnefoy V."/>
            <person name="Bruneel O."/>
            <person name="Chandler M."/>
            <person name="Cleiss J."/>
            <person name="Duran R."/>
            <person name="Elbaz-Poulichet F."/>
            <person name="Fonknechten N."/>
            <person name="Lauga B."/>
            <person name="Mornico D."/>
            <person name="Ortet P."/>
            <person name="Schaeffer C."/>
            <person name="Siguier P."/>
            <person name="Alexander Thil Smith A."/>
            <person name="Van Dorsselaer A."/>
            <person name="Weissenbach J."/>
            <person name="Medigue C."/>
            <person name="Le Paslier D."/>
        </authorList>
    </citation>
    <scope>NUCLEOTIDE SEQUENCE</scope>
</reference>
<protein>
    <submittedName>
        <fullName evidence="1">Uncharacterized protein</fullName>
    </submittedName>
</protein>
<dbReference type="AlphaFoldDB" id="E6Q6L2"/>
<gene>
    <name evidence="1" type="ORF">CARN4_2681</name>
</gene>
<evidence type="ECO:0000313" key="1">
    <source>
        <dbReference type="EMBL" id="CBI02837.1"/>
    </source>
</evidence>
<organism evidence="1">
    <name type="scientific">mine drainage metagenome</name>
    <dbReference type="NCBI Taxonomy" id="410659"/>
    <lineage>
        <taxon>unclassified sequences</taxon>
        <taxon>metagenomes</taxon>
        <taxon>ecological metagenomes</taxon>
    </lineage>
</organism>
<dbReference type="EMBL" id="CABO01000042">
    <property type="protein sequence ID" value="CBI02837.1"/>
    <property type="molecule type" value="Genomic_DNA"/>
</dbReference>